<reference evidence="15 16" key="1">
    <citation type="submission" date="2011-10" db="EMBL/GenBank/DDBJ databases">
        <title>The Genome Sequence of Lachnospiraceae bacterium ACC2.</title>
        <authorList>
            <consortium name="The Broad Institute Genome Sequencing Platform"/>
            <person name="Earl A."/>
            <person name="Ward D."/>
            <person name="Feldgarden M."/>
            <person name="Gevers D."/>
            <person name="Sizova M."/>
            <person name="Hazen A."/>
            <person name="Epstein S."/>
            <person name="Young S.K."/>
            <person name="Zeng Q."/>
            <person name="Gargeya S."/>
            <person name="Fitzgerald M."/>
            <person name="Haas B."/>
            <person name="Abouelleil A."/>
            <person name="Alvarado L."/>
            <person name="Arachchi H.M."/>
            <person name="Berlin A."/>
            <person name="Brown A."/>
            <person name="Chapman S.B."/>
            <person name="Chen Z."/>
            <person name="Dunbar C."/>
            <person name="Freedman E."/>
            <person name="Gearin G."/>
            <person name="Goldberg J."/>
            <person name="Griggs A."/>
            <person name="Gujja S."/>
            <person name="Heiman D."/>
            <person name="Howarth C."/>
            <person name="Larson L."/>
            <person name="Lui A."/>
            <person name="MacDonald P.J.P."/>
            <person name="Montmayeur A."/>
            <person name="Murphy C."/>
            <person name="Neiman D."/>
            <person name="Pearson M."/>
            <person name="Priest M."/>
            <person name="Roberts A."/>
            <person name="Saif S."/>
            <person name="Shea T."/>
            <person name="Shenoy N."/>
            <person name="Sisk P."/>
            <person name="Stolte C."/>
            <person name="Sykes S."/>
            <person name="Wortman J."/>
            <person name="Nusbaum C."/>
            <person name="Birren B."/>
        </authorList>
    </citation>
    <scope>NUCLEOTIDE SEQUENCE [LARGE SCALE GENOMIC DNA]</scope>
    <source>
        <strain evidence="15 16">ACC2</strain>
    </source>
</reference>
<keyword evidence="7 13" id="KW-0808">Transferase</keyword>
<evidence type="ECO:0000259" key="14">
    <source>
        <dbReference type="PROSITE" id="PS51686"/>
    </source>
</evidence>
<organism evidence="15 16">
    <name type="scientific">Stomatobaculum longum</name>
    <dbReference type="NCBI Taxonomy" id="796942"/>
    <lineage>
        <taxon>Bacteria</taxon>
        <taxon>Bacillati</taxon>
        <taxon>Bacillota</taxon>
        <taxon>Clostridia</taxon>
        <taxon>Lachnospirales</taxon>
        <taxon>Lachnospiraceae</taxon>
        <taxon>Stomatobaculum</taxon>
    </lineage>
</organism>
<evidence type="ECO:0000256" key="7">
    <source>
        <dbReference type="ARBA" id="ARBA00022679"/>
    </source>
</evidence>
<keyword evidence="5" id="KW-0698">rRNA processing</keyword>
<dbReference type="RefSeq" id="WP_009531985.1">
    <property type="nucleotide sequence ID" value="NZ_JH590861.1"/>
</dbReference>
<dbReference type="Gene3D" id="1.10.940.10">
    <property type="entry name" value="NusB-like"/>
    <property type="match status" value="1"/>
</dbReference>
<dbReference type="EMBL" id="AGEL01000003">
    <property type="protein sequence ID" value="EHO17966.1"/>
    <property type="molecule type" value="Genomic_DNA"/>
</dbReference>
<comment type="similarity">
    <text evidence="13">Belongs to the class I-like SAM-binding methyltransferase superfamily. RsmB/NOP family.</text>
</comment>
<dbReference type="NCBIfam" id="TIGR00563">
    <property type="entry name" value="rsmB"/>
    <property type="match status" value="1"/>
</dbReference>
<dbReference type="PROSITE" id="PS51686">
    <property type="entry name" value="SAM_MT_RSMB_NOP"/>
    <property type="match status" value="1"/>
</dbReference>
<evidence type="ECO:0000256" key="13">
    <source>
        <dbReference type="PROSITE-ProRule" id="PRU01023"/>
    </source>
</evidence>
<dbReference type="PRINTS" id="PR02008">
    <property type="entry name" value="RCMTFAMILY"/>
</dbReference>
<evidence type="ECO:0000256" key="2">
    <source>
        <dbReference type="ARBA" id="ARBA00004496"/>
    </source>
</evidence>
<dbReference type="InterPro" id="IPR006027">
    <property type="entry name" value="NusB_RsmB_TIM44"/>
</dbReference>
<keyword evidence="16" id="KW-1185">Reference proteome</keyword>
<evidence type="ECO:0000256" key="3">
    <source>
        <dbReference type="ARBA" id="ARBA00012140"/>
    </source>
</evidence>
<evidence type="ECO:0000256" key="11">
    <source>
        <dbReference type="ARBA" id="ARBA00031088"/>
    </source>
</evidence>
<dbReference type="PANTHER" id="PTHR22807">
    <property type="entry name" value="NOP2 YEAST -RELATED NOL1/NOP2/FMU SUN DOMAIN-CONTAINING"/>
    <property type="match status" value="1"/>
</dbReference>
<dbReference type="GO" id="GO:0003723">
    <property type="term" value="F:RNA binding"/>
    <property type="evidence" value="ECO:0007669"/>
    <property type="project" value="UniProtKB-UniRule"/>
</dbReference>
<comment type="subcellular location">
    <subcellularLocation>
        <location evidence="2">Cytoplasm</location>
    </subcellularLocation>
</comment>
<dbReference type="Pfam" id="PF01189">
    <property type="entry name" value="Methyltr_RsmB-F"/>
    <property type="match status" value="1"/>
</dbReference>
<dbReference type="GO" id="GO:0008649">
    <property type="term" value="F:rRNA methyltransferase activity"/>
    <property type="evidence" value="ECO:0007669"/>
    <property type="project" value="InterPro"/>
</dbReference>
<dbReference type="GO" id="GO:0005737">
    <property type="term" value="C:cytoplasm"/>
    <property type="evidence" value="ECO:0007669"/>
    <property type="project" value="UniProtKB-SubCell"/>
</dbReference>
<dbReference type="InterPro" id="IPR004573">
    <property type="entry name" value="rRNA_ssu_MeTfrase_B"/>
</dbReference>
<dbReference type="InterPro" id="IPR035926">
    <property type="entry name" value="NusB-like_sf"/>
</dbReference>
<feature type="binding site" evidence="13">
    <location>
        <position position="282"/>
    </location>
    <ligand>
        <name>S-adenosyl-L-methionine</name>
        <dbReference type="ChEBI" id="CHEBI:59789"/>
    </ligand>
</feature>
<dbReference type="GO" id="GO:0006355">
    <property type="term" value="P:regulation of DNA-templated transcription"/>
    <property type="evidence" value="ECO:0007669"/>
    <property type="project" value="InterPro"/>
</dbReference>
<feature type="active site" description="Nucleophile" evidence="13">
    <location>
        <position position="381"/>
    </location>
</feature>
<keyword evidence="4" id="KW-0963">Cytoplasm</keyword>
<keyword evidence="9 13" id="KW-0694">RNA-binding</keyword>
<gene>
    <name evidence="15" type="ORF">HMPREF9623_00150</name>
</gene>
<dbReference type="InterPro" id="IPR029063">
    <property type="entry name" value="SAM-dependent_MTases_sf"/>
</dbReference>
<comment type="caution">
    <text evidence="15">The sequence shown here is derived from an EMBL/GenBank/DDBJ whole genome shotgun (WGS) entry which is preliminary data.</text>
</comment>
<evidence type="ECO:0000256" key="4">
    <source>
        <dbReference type="ARBA" id="ARBA00022490"/>
    </source>
</evidence>
<accession>A0AA36Y6C7</accession>
<dbReference type="InterPro" id="IPR049560">
    <property type="entry name" value="MeTrfase_RsmB-F_NOP2_cat"/>
</dbReference>
<dbReference type="NCBIfam" id="NF011494">
    <property type="entry name" value="PRK14902.1"/>
    <property type="match status" value="1"/>
</dbReference>
<keyword evidence="8 13" id="KW-0949">S-adenosyl-L-methionine</keyword>
<name>A0AA36Y6C7_9FIRM</name>
<dbReference type="InterPro" id="IPR001678">
    <property type="entry name" value="MeTrfase_RsmB-F_NOP2_dom"/>
</dbReference>
<evidence type="ECO:0000256" key="1">
    <source>
        <dbReference type="ARBA" id="ARBA00002724"/>
    </source>
</evidence>
<evidence type="ECO:0000256" key="9">
    <source>
        <dbReference type="ARBA" id="ARBA00022884"/>
    </source>
</evidence>
<dbReference type="Pfam" id="PF01029">
    <property type="entry name" value="NusB"/>
    <property type="match status" value="1"/>
</dbReference>
<dbReference type="SUPFAM" id="SSF53335">
    <property type="entry name" value="S-adenosyl-L-methionine-dependent methyltransferases"/>
    <property type="match status" value="1"/>
</dbReference>
<dbReference type="SUPFAM" id="SSF48013">
    <property type="entry name" value="NusB-like"/>
    <property type="match status" value="1"/>
</dbReference>
<dbReference type="Gene3D" id="3.30.70.1170">
    <property type="entry name" value="Sun protein, domain 3"/>
    <property type="match status" value="1"/>
</dbReference>
<evidence type="ECO:0000313" key="15">
    <source>
        <dbReference type="EMBL" id="EHO17966.1"/>
    </source>
</evidence>
<evidence type="ECO:0000256" key="8">
    <source>
        <dbReference type="ARBA" id="ARBA00022691"/>
    </source>
</evidence>
<evidence type="ECO:0000256" key="10">
    <source>
        <dbReference type="ARBA" id="ARBA00030399"/>
    </source>
</evidence>
<dbReference type="Proteomes" id="UP000018466">
    <property type="component" value="Unassembled WGS sequence"/>
</dbReference>
<comment type="function">
    <text evidence="1">Specifically methylates the cytosine at position 967 (m5C967) of 16S rRNA.</text>
</comment>
<sequence>MTAPNARSIALDCLLLITEEGQFSHVVLAAARDKFAWMPEEERALTERLVHGSVEYLPQLDRLIAARSKTPFRKLKPVIRCILRLSLYQLLYLSRIPAHAVVNEAVKLTERRGLFGLKGFVNAMVRRFVRERDEIRAELDGSQDFALRYALPPWLAERFTAQFGREESEKIAARFLEPAPLTLRLNRTGFIAAGEPAAATEGLTQSPYAPDSFIAEEGLTEPIRQQLAEGMFFVQDLSSSLAVQAAQPKPGERVLDLCAAPGGKSLAAADCMRGEGSIVSADLSPQKVERMRENVARTGFSGCVRPLQSDAGVFRPDWEEAFDLVIADLPCSGLGVLSRKPDIKLRLCEEDIISLRDLQRRFLENAVRYVRPGGRLLYSTCTLTEEEDEANAAWIAAKFHDFTPVDVAAALSLNGSEALLCPAGAVKILPSRLPADGFFISVFRKAE</sequence>
<dbReference type="EC" id="2.1.1.176" evidence="3"/>
<proteinExistence type="inferred from homology"/>
<evidence type="ECO:0000256" key="6">
    <source>
        <dbReference type="ARBA" id="ARBA00022603"/>
    </source>
</evidence>
<protein>
    <recommendedName>
        <fullName evidence="3">16S rRNA (cytosine(967)-C(5))-methyltransferase</fullName>
        <ecNumber evidence="3">2.1.1.176</ecNumber>
    </recommendedName>
    <alternativeName>
        <fullName evidence="10">16S rRNA m5C967 methyltransferase</fullName>
    </alternativeName>
    <alternativeName>
        <fullName evidence="11">rRNA (cytosine-C(5)-)-methyltransferase RsmB</fullName>
    </alternativeName>
</protein>
<evidence type="ECO:0000256" key="5">
    <source>
        <dbReference type="ARBA" id="ARBA00022552"/>
    </source>
</evidence>
<feature type="binding site" evidence="13">
    <location>
        <position position="328"/>
    </location>
    <ligand>
        <name>S-adenosyl-L-methionine</name>
        <dbReference type="ChEBI" id="CHEBI:59789"/>
    </ligand>
</feature>
<dbReference type="InterPro" id="IPR023267">
    <property type="entry name" value="RCMT"/>
</dbReference>
<dbReference type="CDD" id="cd02440">
    <property type="entry name" value="AdoMet_MTases"/>
    <property type="match status" value="1"/>
</dbReference>
<evidence type="ECO:0000256" key="12">
    <source>
        <dbReference type="ARBA" id="ARBA00047283"/>
    </source>
</evidence>
<dbReference type="GeneID" id="86939949"/>
<feature type="binding site" evidence="13">
    <location>
        <begin position="258"/>
        <end position="264"/>
    </location>
    <ligand>
        <name>S-adenosyl-L-methionine</name>
        <dbReference type="ChEBI" id="CHEBI:59789"/>
    </ligand>
</feature>
<dbReference type="AlphaFoldDB" id="A0AA36Y6C7"/>
<dbReference type="Gene3D" id="3.40.50.150">
    <property type="entry name" value="Vaccinia Virus protein VP39"/>
    <property type="match status" value="1"/>
</dbReference>
<keyword evidence="6 13" id="KW-0489">Methyltransferase</keyword>
<feature type="domain" description="SAM-dependent MTase RsmB/NOP-type" evidence="14">
    <location>
        <begin position="157"/>
        <end position="446"/>
    </location>
</feature>
<feature type="binding site" evidence="13">
    <location>
        <position position="310"/>
    </location>
    <ligand>
        <name>S-adenosyl-L-methionine</name>
        <dbReference type="ChEBI" id="CHEBI:59789"/>
    </ligand>
</feature>
<dbReference type="PANTHER" id="PTHR22807:SF53">
    <property type="entry name" value="RIBOSOMAL RNA SMALL SUBUNIT METHYLTRANSFERASE B-RELATED"/>
    <property type="match status" value="1"/>
</dbReference>
<comment type="catalytic activity">
    <reaction evidence="12">
        <text>cytidine(967) in 16S rRNA + S-adenosyl-L-methionine = 5-methylcytidine(967) in 16S rRNA + S-adenosyl-L-homocysteine + H(+)</text>
        <dbReference type="Rhea" id="RHEA:42748"/>
        <dbReference type="Rhea" id="RHEA-COMP:10219"/>
        <dbReference type="Rhea" id="RHEA-COMP:10220"/>
        <dbReference type="ChEBI" id="CHEBI:15378"/>
        <dbReference type="ChEBI" id="CHEBI:57856"/>
        <dbReference type="ChEBI" id="CHEBI:59789"/>
        <dbReference type="ChEBI" id="CHEBI:74483"/>
        <dbReference type="ChEBI" id="CHEBI:82748"/>
        <dbReference type="EC" id="2.1.1.176"/>
    </reaction>
</comment>
<evidence type="ECO:0000313" key="16">
    <source>
        <dbReference type="Proteomes" id="UP000018466"/>
    </source>
</evidence>